<dbReference type="OrthoDB" id="2391692at2759"/>
<dbReference type="AlphaFoldDB" id="A0A9P5S128"/>
<feature type="compositionally biased region" description="Polar residues" evidence="1">
    <location>
        <begin position="498"/>
        <end position="507"/>
    </location>
</feature>
<organism evidence="3 4">
    <name type="scientific">Linnemannia schmuckeri</name>
    <dbReference type="NCBI Taxonomy" id="64567"/>
    <lineage>
        <taxon>Eukaryota</taxon>
        <taxon>Fungi</taxon>
        <taxon>Fungi incertae sedis</taxon>
        <taxon>Mucoromycota</taxon>
        <taxon>Mortierellomycotina</taxon>
        <taxon>Mortierellomycetes</taxon>
        <taxon>Mortierellales</taxon>
        <taxon>Mortierellaceae</taxon>
        <taxon>Linnemannia</taxon>
    </lineage>
</organism>
<accession>A0A9P5S128</accession>
<keyword evidence="2" id="KW-0812">Transmembrane</keyword>
<comment type="caution">
    <text evidence="3">The sequence shown here is derived from an EMBL/GenBank/DDBJ whole genome shotgun (WGS) entry which is preliminary data.</text>
</comment>
<feature type="compositionally biased region" description="Polar residues" evidence="1">
    <location>
        <begin position="474"/>
        <end position="484"/>
    </location>
</feature>
<evidence type="ECO:0000256" key="1">
    <source>
        <dbReference type="SAM" id="MobiDB-lite"/>
    </source>
</evidence>
<gene>
    <name evidence="3" type="ORF">BG015_007513</name>
</gene>
<keyword evidence="2" id="KW-1133">Transmembrane helix</keyword>
<keyword evidence="2" id="KW-0472">Membrane</keyword>
<dbReference type="EMBL" id="JAAAUQ010000394">
    <property type="protein sequence ID" value="KAF9150667.1"/>
    <property type="molecule type" value="Genomic_DNA"/>
</dbReference>
<feature type="transmembrane region" description="Helical" evidence="2">
    <location>
        <begin position="346"/>
        <end position="368"/>
    </location>
</feature>
<feature type="region of interest" description="Disordered" evidence="1">
    <location>
        <begin position="474"/>
        <end position="507"/>
    </location>
</feature>
<protein>
    <submittedName>
        <fullName evidence="3">Uncharacterized protein</fullName>
    </submittedName>
</protein>
<evidence type="ECO:0000256" key="2">
    <source>
        <dbReference type="SAM" id="Phobius"/>
    </source>
</evidence>
<evidence type="ECO:0000313" key="3">
    <source>
        <dbReference type="EMBL" id="KAF9150667.1"/>
    </source>
</evidence>
<dbReference type="Proteomes" id="UP000748756">
    <property type="component" value="Unassembled WGS sequence"/>
</dbReference>
<reference evidence="3" key="1">
    <citation type="journal article" date="2020" name="Fungal Divers.">
        <title>Resolving the Mortierellaceae phylogeny through synthesis of multi-gene phylogenetics and phylogenomics.</title>
        <authorList>
            <person name="Vandepol N."/>
            <person name="Liber J."/>
            <person name="Desiro A."/>
            <person name="Na H."/>
            <person name="Kennedy M."/>
            <person name="Barry K."/>
            <person name="Grigoriev I.V."/>
            <person name="Miller A.N."/>
            <person name="O'Donnell K."/>
            <person name="Stajich J.E."/>
            <person name="Bonito G."/>
        </authorList>
    </citation>
    <scope>NUCLEOTIDE SEQUENCE</scope>
    <source>
        <strain evidence="3">NRRL 6426</strain>
    </source>
</reference>
<keyword evidence="4" id="KW-1185">Reference proteome</keyword>
<name>A0A9P5S128_9FUNG</name>
<sequence>MATTPQMMPIPSYQWACLAADENRQSFYLVGSSTVGNLDVYYVTDIFATQVNHVATQNNIYAWSSDSRKACFRSPTSKLVNGPIKITQFGLANTFHTTAYPDGKVDAPEYYKDQPTTFVSPKLFAWSGQMANYDLFTVFTNYISPGYSQWASNLQPFEGTNSSSINRFDLSHYPVADPLLALGTYTPSTGTNSTGFTIVFDKLGEALAYITTGTSATSLYNTTPSMTLSPSIRVNMSNIVLTENAIPVTMSTTGYILDRAKDGFSTVVYSITPSKSYALQEVVNTGPSPPFANNMAAAALSQRIITYTSPPGANGYFNSFDTVTGTWSGQNLVAPRKSSSSNSTPVGAIVGGVLGGLILFAMFIILFIRRRHQNTCKSVNIAQPEVGNIIATSTTDDMDGSGLGYIQYAPGYPLPPSFIPPPPFSGHNDSNSLKDYDPAHHHMYRSMSAESDLTVLDPTNPNFSSYVSPYSYRESQMTNTSRMVPNSPEMRQVEPRKSSSSLRTQGPQYIPGATIQEGIPNYPQACLAADNVNSAVYVIGVPVSSASGHEVNYVSIANINSPTTSALGYRVSPENEPQYILSLGGRAVECYQGSWREMGNYPSESPLIAVGTVSTAANFSKSYSVVFDTAGMGQAFLAAGSSEAPPTTEASILLLSVPVDVNMNGIKLTADSIPGTMGSSGYIVDKTPDGFMEVFSITPEESATLKHVFSTDGNPPFFSSMASTALTNKSSPTDHPSK</sequence>
<dbReference type="CDD" id="cd12087">
    <property type="entry name" value="TM_EGFR-like"/>
    <property type="match status" value="1"/>
</dbReference>
<proteinExistence type="predicted"/>
<evidence type="ECO:0000313" key="4">
    <source>
        <dbReference type="Proteomes" id="UP000748756"/>
    </source>
</evidence>